<reference evidence="8 9" key="1">
    <citation type="journal article" date="1998" name="Nature">
        <title>The complete genome of the hyperthermophilic bacterium Aquifex aeolicus.</title>
        <authorList>
            <person name="Deckert G."/>
            <person name="Warren P.V."/>
            <person name="Gaasterland T."/>
            <person name="Young W.G."/>
            <person name="Lenox A.L."/>
            <person name="Graham D.E."/>
            <person name="Overbeek R."/>
            <person name="Snead M.A."/>
            <person name="Keller M."/>
            <person name="Aujay M."/>
            <person name="Huber R."/>
            <person name="Feldman R.A."/>
            <person name="Short J.M."/>
            <person name="Olson G.J."/>
            <person name="Swanson R.V."/>
        </authorList>
    </citation>
    <scope>NUCLEOTIDE SEQUENCE [LARGE SCALE GENOMIC DNA]</scope>
    <source>
        <strain evidence="8 9">VF5</strain>
    </source>
</reference>
<evidence type="ECO:0000256" key="1">
    <source>
        <dbReference type="ARBA" id="ARBA00004442"/>
    </source>
</evidence>
<name>O67180_AQUAE</name>
<keyword evidence="3" id="KW-0813">Transport</keyword>
<keyword evidence="6" id="KW-0472">Membrane</keyword>
<evidence type="ECO:0000256" key="4">
    <source>
        <dbReference type="ARBA" id="ARBA00022452"/>
    </source>
</evidence>
<dbReference type="Gene3D" id="1.20.1600.10">
    <property type="entry name" value="Outer membrane efflux proteins (OEP)"/>
    <property type="match status" value="1"/>
</dbReference>
<evidence type="ECO:0008006" key="10">
    <source>
        <dbReference type="Google" id="ProtNLM"/>
    </source>
</evidence>
<evidence type="ECO:0000256" key="3">
    <source>
        <dbReference type="ARBA" id="ARBA00022448"/>
    </source>
</evidence>
<keyword evidence="9" id="KW-1185">Reference proteome</keyword>
<dbReference type="KEGG" id="aae:aq_1093"/>
<dbReference type="HOGENOM" id="CLU_625183_0_0_0"/>
<evidence type="ECO:0000313" key="9">
    <source>
        <dbReference type="Proteomes" id="UP000000798"/>
    </source>
</evidence>
<sequence>MKKLIFGVLLFSFSFSFDLEKIVKEAERNNPRLNYYFHRIKSKDFYLEQILSKYKPRLSASVYYGYQEFKPYLGEKKKATLKYFYTALEQPIFYPEVLQEYRQGKIEKEVERLYLEKYLQDFRYELLRQLLTYSYLKTKERLYKKVIKDRKKIIKILEKLLKKRISTEVELLVEKKKLEMDVSEYEKSKEEKKRVGKVLRFYLPEEEMEKIPSLNFPLEYSVYANLLKELSKKSVENVDIKIAQKQYENARYEVKKRKFERWPKLSLQLSYLYSSTTAVATVSRDKRAALILNVPIYSGGYYKARVAEALELEKASLYFLKSVEKEVKVSYEEGLKNLEKSSEDIKSYLKLLRAERELLEMYRVLFEKRVKSERDVLNQEISFLYREVEYLEKVYEFLIYYLDTLHTLSQIKPEEIKTLKEFFGN</sequence>
<accession>O67180</accession>
<organism evidence="8 9">
    <name type="scientific">Aquifex aeolicus (strain VF5)</name>
    <dbReference type="NCBI Taxonomy" id="224324"/>
    <lineage>
        <taxon>Bacteria</taxon>
        <taxon>Pseudomonadati</taxon>
        <taxon>Aquificota</taxon>
        <taxon>Aquificia</taxon>
        <taxon>Aquificales</taxon>
        <taxon>Aquificaceae</taxon>
        <taxon>Aquifex</taxon>
    </lineage>
</organism>
<dbReference type="RefSeq" id="WP_010880681.1">
    <property type="nucleotide sequence ID" value="NC_000918.1"/>
</dbReference>
<dbReference type="GO" id="GO:0009279">
    <property type="term" value="C:cell outer membrane"/>
    <property type="evidence" value="ECO:0007669"/>
    <property type="project" value="UniProtKB-SubCell"/>
</dbReference>
<dbReference type="PANTHER" id="PTHR30026">
    <property type="entry name" value="OUTER MEMBRANE PROTEIN TOLC"/>
    <property type="match status" value="1"/>
</dbReference>
<evidence type="ECO:0000313" key="8">
    <source>
        <dbReference type="EMBL" id="AAC07151.1"/>
    </source>
</evidence>
<protein>
    <recommendedName>
        <fullName evidence="10">TolC family protein</fullName>
    </recommendedName>
</protein>
<dbReference type="InterPro" id="IPR051906">
    <property type="entry name" value="TolC-like"/>
</dbReference>
<evidence type="ECO:0000256" key="6">
    <source>
        <dbReference type="ARBA" id="ARBA00023136"/>
    </source>
</evidence>
<dbReference type="Proteomes" id="UP000000798">
    <property type="component" value="Chromosome"/>
</dbReference>
<dbReference type="GO" id="GO:0015562">
    <property type="term" value="F:efflux transmembrane transporter activity"/>
    <property type="evidence" value="ECO:0000318"/>
    <property type="project" value="GO_Central"/>
</dbReference>
<gene>
    <name evidence="8" type="ordered locus">aq_1093</name>
</gene>
<dbReference type="GO" id="GO:1990281">
    <property type="term" value="C:efflux pump complex"/>
    <property type="evidence" value="ECO:0000318"/>
    <property type="project" value="GO_Central"/>
</dbReference>
<dbReference type="STRING" id="224324.aq_1093"/>
<dbReference type="AlphaFoldDB" id="O67180"/>
<dbReference type="EnsemblBacteria" id="AAC07151">
    <property type="protein sequence ID" value="AAC07151"/>
    <property type="gene ID" value="aq_1093"/>
</dbReference>
<keyword evidence="7" id="KW-0998">Cell outer membrane</keyword>
<keyword evidence="5" id="KW-0812">Transmembrane</keyword>
<evidence type="ECO:0000256" key="7">
    <source>
        <dbReference type="ARBA" id="ARBA00023237"/>
    </source>
</evidence>
<evidence type="ECO:0000256" key="5">
    <source>
        <dbReference type="ARBA" id="ARBA00022692"/>
    </source>
</evidence>
<dbReference type="GO" id="GO:0015288">
    <property type="term" value="F:porin activity"/>
    <property type="evidence" value="ECO:0000318"/>
    <property type="project" value="GO_Central"/>
</dbReference>
<dbReference type="Pfam" id="PF02321">
    <property type="entry name" value="OEP"/>
    <property type="match status" value="1"/>
</dbReference>
<evidence type="ECO:0000256" key="2">
    <source>
        <dbReference type="ARBA" id="ARBA00007613"/>
    </source>
</evidence>
<dbReference type="InterPro" id="IPR003423">
    <property type="entry name" value="OMP_efflux"/>
</dbReference>
<dbReference type="PIR" id="A70394">
    <property type="entry name" value="A70394"/>
</dbReference>
<dbReference type="SUPFAM" id="SSF56954">
    <property type="entry name" value="Outer membrane efflux proteins (OEP)"/>
    <property type="match status" value="1"/>
</dbReference>
<comment type="similarity">
    <text evidence="2">Belongs to the outer membrane factor (OMF) (TC 1.B.17) family.</text>
</comment>
<dbReference type="PANTHER" id="PTHR30026:SF20">
    <property type="entry name" value="OUTER MEMBRANE PROTEIN TOLC"/>
    <property type="match status" value="1"/>
</dbReference>
<dbReference type="InParanoid" id="O67180"/>
<keyword evidence="4" id="KW-1134">Transmembrane beta strand</keyword>
<dbReference type="eggNOG" id="COG1538">
    <property type="taxonomic scope" value="Bacteria"/>
</dbReference>
<comment type="subcellular location">
    <subcellularLocation>
        <location evidence="1">Cell outer membrane</location>
    </subcellularLocation>
</comment>
<dbReference type="OrthoDB" id="9813458at2"/>
<proteinExistence type="inferred from homology"/>
<dbReference type="EMBL" id="AE000657">
    <property type="protein sequence ID" value="AAC07151.1"/>
    <property type="molecule type" value="Genomic_DNA"/>
</dbReference>